<dbReference type="RefSeq" id="XP_060377202.1">
    <property type="nucleotide sequence ID" value="XM_060528183.1"/>
</dbReference>
<organism evidence="1 2">
    <name type="scientific">Colletotrichum tamarilloi</name>
    <dbReference type="NCBI Taxonomy" id="1209934"/>
    <lineage>
        <taxon>Eukaryota</taxon>
        <taxon>Fungi</taxon>
        <taxon>Dikarya</taxon>
        <taxon>Ascomycota</taxon>
        <taxon>Pezizomycotina</taxon>
        <taxon>Sordariomycetes</taxon>
        <taxon>Hypocreomycetidae</taxon>
        <taxon>Glomerellales</taxon>
        <taxon>Glomerellaceae</taxon>
        <taxon>Colletotrichum</taxon>
        <taxon>Colletotrichum acutatum species complex</taxon>
    </lineage>
</organism>
<comment type="caution">
    <text evidence="1">The sequence shown here is derived from an EMBL/GenBank/DDBJ whole genome shotgun (WGS) entry which is preliminary data.</text>
</comment>
<accession>A0ABQ9QVJ8</accession>
<name>A0ABQ9QVJ8_9PEZI</name>
<reference evidence="1 2" key="1">
    <citation type="submission" date="2016-10" db="EMBL/GenBank/DDBJ databases">
        <title>The genome sequence of Colletotrichum fioriniae PJ7.</title>
        <authorList>
            <person name="Baroncelli R."/>
        </authorList>
    </citation>
    <scope>NUCLEOTIDE SEQUENCE [LARGE SCALE GENOMIC DNA]</scope>
    <source>
        <strain evidence="1 2">Tom-12</strain>
    </source>
</reference>
<dbReference type="EMBL" id="MLFU01000072">
    <property type="protein sequence ID" value="KAK1486451.1"/>
    <property type="molecule type" value="Genomic_DNA"/>
</dbReference>
<dbReference type="GeneID" id="85412421"/>
<dbReference type="Proteomes" id="UP001227543">
    <property type="component" value="Unassembled WGS sequence"/>
</dbReference>
<sequence length="150" mass="16710">MSLPRKTVTEVNWNGAIIPPKTMILVNAQAGNHGASLSSQVTEGFLVLLTLCKMLDILVMMPVISIPSGGLKVLIPRQKRRSQASVTSALDWVPAAAPGSTSPSVYYMRPWCGCYLRTRLLQAKKNLRILTMSSITSSRRLWWRSRRISR</sequence>
<keyword evidence="2" id="KW-1185">Reference proteome</keyword>
<protein>
    <submittedName>
        <fullName evidence="1">Cytochrome P450</fullName>
    </submittedName>
</protein>
<evidence type="ECO:0000313" key="2">
    <source>
        <dbReference type="Proteomes" id="UP001227543"/>
    </source>
</evidence>
<evidence type="ECO:0000313" key="1">
    <source>
        <dbReference type="EMBL" id="KAK1486451.1"/>
    </source>
</evidence>
<gene>
    <name evidence="1" type="ORF">CTAM01_12176</name>
</gene>
<proteinExistence type="predicted"/>